<evidence type="ECO:0000256" key="7">
    <source>
        <dbReference type="ARBA" id="ARBA00040854"/>
    </source>
</evidence>
<organism evidence="9">
    <name type="scientific">Xenopus tropicalis</name>
    <name type="common">Western clawed frog</name>
    <name type="synonym">Silurana tropicalis</name>
    <dbReference type="NCBI Taxonomy" id="8364"/>
    <lineage>
        <taxon>Eukaryota</taxon>
        <taxon>Metazoa</taxon>
        <taxon>Chordata</taxon>
        <taxon>Craniata</taxon>
        <taxon>Vertebrata</taxon>
        <taxon>Euteleostomi</taxon>
        <taxon>Amphibia</taxon>
        <taxon>Batrachia</taxon>
        <taxon>Anura</taxon>
        <taxon>Pipoidea</taxon>
        <taxon>Pipidae</taxon>
        <taxon>Xenopodinae</taxon>
        <taxon>Xenopus</taxon>
        <taxon>Silurana</taxon>
    </lineage>
</organism>
<feature type="transmembrane region" description="Helical" evidence="8">
    <location>
        <begin position="165"/>
        <end position="188"/>
    </location>
</feature>
<dbReference type="SUPFAM" id="SSF103473">
    <property type="entry name" value="MFS general substrate transporter"/>
    <property type="match status" value="1"/>
</dbReference>
<feature type="transmembrane region" description="Helical" evidence="8">
    <location>
        <begin position="272"/>
        <end position="295"/>
    </location>
</feature>
<proteinExistence type="inferred from homology"/>
<dbReference type="AlphaFoldDB" id="A0A6I8SAP6"/>
<dbReference type="Gene3D" id="1.20.1250.20">
    <property type="entry name" value="MFS general substrate transporter like domains"/>
    <property type="match status" value="2"/>
</dbReference>
<dbReference type="Ensembl" id="ENSXETT00000074285">
    <property type="protein sequence ID" value="ENSXETP00000089658"/>
    <property type="gene ID" value="ENSXETG00000034497"/>
</dbReference>
<feature type="transmembrane region" description="Helical" evidence="8">
    <location>
        <begin position="208"/>
        <end position="231"/>
    </location>
</feature>
<feature type="transmembrane region" description="Helical" evidence="8">
    <location>
        <begin position="360"/>
        <end position="382"/>
    </location>
</feature>
<dbReference type="GO" id="GO:0016020">
    <property type="term" value="C:membrane"/>
    <property type="evidence" value="ECO:0007669"/>
    <property type="project" value="UniProtKB-SubCell"/>
</dbReference>
<dbReference type="InterPro" id="IPR051951">
    <property type="entry name" value="UNC-93_regulatory"/>
</dbReference>
<keyword evidence="4 8" id="KW-1133">Transmembrane helix</keyword>
<comment type="subcellular location">
    <subcellularLocation>
        <location evidence="1">Membrane</location>
        <topology evidence="1">Multi-pass membrane protein</topology>
    </subcellularLocation>
</comment>
<feature type="transmembrane region" description="Helical" evidence="8">
    <location>
        <begin position="454"/>
        <end position="473"/>
    </location>
</feature>
<feature type="transmembrane region" description="Helical" evidence="8">
    <location>
        <begin position="140"/>
        <end position="159"/>
    </location>
</feature>
<dbReference type="InterPro" id="IPR010291">
    <property type="entry name" value="Ion_channel_UNC-93"/>
</dbReference>
<feature type="transmembrane region" description="Helical" evidence="8">
    <location>
        <begin position="419"/>
        <end position="447"/>
    </location>
</feature>
<feature type="transmembrane region" description="Helical" evidence="8">
    <location>
        <begin position="108"/>
        <end position="128"/>
    </location>
</feature>
<dbReference type="GeneTree" id="ENSGT00530000063359"/>
<evidence type="ECO:0000256" key="8">
    <source>
        <dbReference type="SAM" id="Phobius"/>
    </source>
</evidence>
<reference evidence="9" key="1">
    <citation type="journal article" date="2010" name="Science">
        <title>The genome of the Western clawed frog Xenopus tropicalis.</title>
        <authorList>
            <person name="Hellsten U."/>
            <person name="Harland R.M."/>
            <person name="Gilchrist M.J."/>
            <person name="Hendrix D."/>
            <person name="Jurka J."/>
            <person name="Kapitonov V."/>
            <person name="Ovcharenko I."/>
            <person name="Putnam N.H."/>
            <person name="Shu S."/>
            <person name="Taher L."/>
            <person name="Blitz I.L."/>
            <person name="Blumberg B."/>
            <person name="Dichmann D.S."/>
            <person name="Dubchak I."/>
            <person name="Amaya E."/>
            <person name="Detter J.C."/>
            <person name="Fletcher R."/>
            <person name="Gerhard D.S."/>
            <person name="Goodstein D."/>
            <person name="Graves T."/>
            <person name="Grigoriev I.V."/>
            <person name="Grimwood J."/>
            <person name="Kawashima T."/>
            <person name="Lindquist E."/>
            <person name="Lucas S.M."/>
            <person name="Mead P.E."/>
            <person name="Mitros T."/>
            <person name="Ogino H."/>
            <person name="Ohta Y."/>
            <person name="Poliakov A.V."/>
            <person name="Pollet N."/>
            <person name="Robert J."/>
            <person name="Salamov A."/>
            <person name="Sater A.K."/>
            <person name="Schmutz J."/>
            <person name="Terry A."/>
            <person name="Vize P.D."/>
            <person name="Warren W.C."/>
            <person name="Wells D."/>
            <person name="Wills A."/>
            <person name="Wilson R.K."/>
            <person name="Zimmerman L.B."/>
            <person name="Zorn A.M."/>
            <person name="Grainger R."/>
            <person name="Grammer T."/>
            <person name="Khokha M.K."/>
            <person name="Richardson P.M."/>
            <person name="Rokhsar D.S."/>
        </authorList>
    </citation>
    <scope>NUCLEOTIDE SEQUENCE [LARGE SCALE GENOMIC DNA]</scope>
    <source>
        <strain evidence="9">Nigerian</strain>
    </source>
</reference>
<protein>
    <recommendedName>
        <fullName evidence="7">Protein unc-93 homolog A</fullName>
    </recommendedName>
</protein>
<feature type="transmembrane region" description="Helical" evidence="8">
    <location>
        <begin position="75"/>
        <end position="96"/>
    </location>
</feature>
<evidence type="ECO:0000256" key="6">
    <source>
        <dbReference type="ARBA" id="ARBA00023180"/>
    </source>
</evidence>
<dbReference type="CDD" id="cd17406">
    <property type="entry name" value="MFS_unc93A_like"/>
    <property type="match status" value="1"/>
</dbReference>
<comment type="similarity">
    <text evidence="2">Belongs to the unc-93 family.</text>
</comment>
<evidence type="ECO:0000313" key="9">
    <source>
        <dbReference type="Ensembl" id="ENSXETP00000089658"/>
    </source>
</evidence>
<dbReference type="Pfam" id="PF05978">
    <property type="entry name" value="UNC-93"/>
    <property type="match status" value="1"/>
</dbReference>
<reference evidence="9" key="2">
    <citation type="submission" date="2020-05" db="UniProtKB">
        <authorList>
            <consortium name="Ensembl"/>
        </authorList>
    </citation>
    <scope>IDENTIFICATION</scope>
</reference>
<dbReference type="InterPro" id="IPR036259">
    <property type="entry name" value="MFS_trans_sf"/>
</dbReference>
<accession>A0A6I8SAP6</accession>
<evidence type="ECO:0000256" key="5">
    <source>
        <dbReference type="ARBA" id="ARBA00023136"/>
    </source>
</evidence>
<keyword evidence="6" id="KW-0325">Glycoprotein</keyword>
<sequence>MLPTSSAGMCPLKVWPAPCVRFFYQHEVAECSKTKGKKCCLKDLCLAVPQNNSNNCLQSNMFKIRSMKCAVCNENLKNILVLSFGILLLYTAYMGLQTLQSSLNKIEGLGVASLSVMYVSLSISSLLLPPLLIKRIGCKWTIVLSMFCFISYSLCNFYASWPTLIISSILVGLGGGPLWAGKSTYITIIGNKYAETSGKLAKDVVNQYFGIFFLICQTCRVWGNLISSLIFNLSHNSGGLDALNQTVCGAGDCPVEQSQSGNSTGSQPSKTILYTLLGSYTACGILAVLMIIFFLDKPHTEKQNRENQSKTSVCSNLLASFKQLRDKRQCLLIPLTMFSGFEQGFIASDFTKSYVTCILGLKYVGFVIICFGVTNSICAAVFGKLTQYTGRIPLFLLGAAINVGCIIGFLTWKPHIGNFAVFFIMSGLWGIADAVWQTLLSSLYGVLFEKNKEAAFANFSLWESLGFAIAFGYSSFLCVYVKLYILMCVVVIGILLYGTVEYIEHTQHRNLPNVAEEGPKENEAIPA</sequence>
<keyword evidence="5 8" id="KW-0472">Membrane</keyword>
<dbReference type="FunFam" id="1.20.1250.20:FF:000290">
    <property type="entry name" value="Unc-93 homolog A"/>
    <property type="match status" value="1"/>
</dbReference>
<dbReference type="Bgee" id="ENSXETG00000034497">
    <property type="expression patterns" value="Expressed in testis"/>
</dbReference>
<evidence type="ECO:0000256" key="4">
    <source>
        <dbReference type="ARBA" id="ARBA00022989"/>
    </source>
</evidence>
<feature type="transmembrane region" description="Helical" evidence="8">
    <location>
        <begin position="479"/>
        <end position="500"/>
    </location>
</feature>
<evidence type="ECO:0000256" key="3">
    <source>
        <dbReference type="ARBA" id="ARBA00022692"/>
    </source>
</evidence>
<feature type="transmembrane region" description="Helical" evidence="8">
    <location>
        <begin position="394"/>
        <end position="413"/>
    </location>
</feature>
<dbReference type="PANTHER" id="PTHR19444">
    <property type="entry name" value="UNC-93 RELATED"/>
    <property type="match status" value="1"/>
</dbReference>
<evidence type="ECO:0000256" key="1">
    <source>
        <dbReference type="ARBA" id="ARBA00004141"/>
    </source>
</evidence>
<dbReference type="PANTHER" id="PTHR19444:SF54">
    <property type="entry name" value="PROTEIN UNC-93 HOMOLOG A"/>
    <property type="match status" value="1"/>
</dbReference>
<name>A0A6I8SAP6_XENTR</name>
<keyword evidence="3 8" id="KW-0812">Transmembrane</keyword>
<evidence type="ECO:0000256" key="2">
    <source>
        <dbReference type="ARBA" id="ARBA00009172"/>
    </source>
</evidence>
<dbReference type="InParanoid" id="A0A6I8SAP6"/>